<sequence length="164" mass="17974">MKKILASVFILGAILAAQTPAAAVPIESVAQYKAQISFFKDALDALSASSPDEAVRLWVKGDEMRNGVYKYAVGSGPVKRWLTDRWGDPEENFWIIGGSSPWLTSYEIAGKTNISPTAVEYIVKYFWATSAGPEEPTVEHLTVSQENGGWYITKVNPVSGPQNY</sequence>
<name>A0A1M5Z192_9FIRM</name>
<evidence type="ECO:0000313" key="2">
    <source>
        <dbReference type="EMBL" id="SHI18042.1"/>
    </source>
</evidence>
<protein>
    <recommendedName>
        <fullName evidence="4">DUF4829 domain-containing protein</fullName>
    </recommendedName>
</protein>
<feature type="chain" id="PRO_5038726293" description="DUF4829 domain-containing protein" evidence="1">
    <location>
        <begin position="23"/>
        <end position="164"/>
    </location>
</feature>
<dbReference type="Proteomes" id="UP000183995">
    <property type="component" value="Unassembled WGS sequence"/>
</dbReference>
<accession>A0A1M5Z192</accession>
<keyword evidence="1" id="KW-0732">Signal</keyword>
<evidence type="ECO:0000256" key="1">
    <source>
        <dbReference type="SAM" id="SignalP"/>
    </source>
</evidence>
<feature type="signal peptide" evidence="1">
    <location>
        <begin position="1"/>
        <end position="22"/>
    </location>
</feature>
<proteinExistence type="predicted"/>
<reference evidence="2 3" key="1">
    <citation type="submission" date="2016-11" db="EMBL/GenBank/DDBJ databases">
        <authorList>
            <person name="Jaros S."/>
            <person name="Januszkiewicz K."/>
            <person name="Wedrychowicz H."/>
        </authorList>
    </citation>
    <scope>NUCLEOTIDE SEQUENCE [LARGE SCALE GENOMIC DNA]</scope>
    <source>
        <strain evidence="2 3">DSM 10068</strain>
    </source>
</reference>
<gene>
    <name evidence="2" type="ORF">SAMN02745823_03087</name>
</gene>
<dbReference type="STRING" id="1123282.SAMN02745823_03087"/>
<organism evidence="2 3">
    <name type="scientific">Sporobacter termitidis DSM 10068</name>
    <dbReference type="NCBI Taxonomy" id="1123282"/>
    <lineage>
        <taxon>Bacteria</taxon>
        <taxon>Bacillati</taxon>
        <taxon>Bacillota</taxon>
        <taxon>Clostridia</taxon>
        <taxon>Eubacteriales</taxon>
        <taxon>Oscillospiraceae</taxon>
        <taxon>Sporobacter</taxon>
    </lineage>
</organism>
<dbReference type="RefSeq" id="WP_073080838.1">
    <property type="nucleotide sequence ID" value="NZ_FQXV01000012.1"/>
</dbReference>
<dbReference type="EMBL" id="FQXV01000012">
    <property type="protein sequence ID" value="SHI18042.1"/>
    <property type="molecule type" value="Genomic_DNA"/>
</dbReference>
<evidence type="ECO:0000313" key="3">
    <source>
        <dbReference type="Proteomes" id="UP000183995"/>
    </source>
</evidence>
<dbReference type="AlphaFoldDB" id="A0A1M5Z192"/>
<keyword evidence="3" id="KW-1185">Reference proteome</keyword>
<dbReference type="OrthoDB" id="1803673at2"/>
<evidence type="ECO:0008006" key="4">
    <source>
        <dbReference type="Google" id="ProtNLM"/>
    </source>
</evidence>